<dbReference type="PRINTS" id="PR00813">
    <property type="entry name" value="BCTERIALGSPG"/>
</dbReference>
<dbReference type="NCBIfam" id="TIGR02532">
    <property type="entry name" value="IV_pilin_GFxxxE"/>
    <property type="match status" value="1"/>
</dbReference>
<evidence type="ECO:0000256" key="1">
    <source>
        <dbReference type="ARBA" id="ARBA00022481"/>
    </source>
</evidence>
<evidence type="ECO:0000313" key="3">
    <source>
        <dbReference type="EMBL" id="SDH10230.1"/>
    </source>
</evidence>
<protein>
    <submittedName>
        <fullName evidence="3">Type IV pilus assembly protein PilE</fullName>
    </submittedName>
</protein>
<keyword evidence="2" id="KW-0812">Transmembrane</keyword>
<dbReference type="SUPFAM" id="SSF54523">
    <property type="entry name" value="Pili subunits"/>
    <property type="match status" value="1"/>
</dbReference>
<keyword evidence="1" id="KW-0488">Methylation</keyword>
<evidence type="ECO:0000256" key="2">
    <source>
        <dbReference type="SAM" id="Phobius"/>
    </source>
</evidence>
<dbReference type="InterPro" id="IPR045584">
    <property type="entry name" value="Pilin-like"/>
</dbReference>
<dbReference type="PROSITE" id="PS00409">
    <property type="entry name" value="PROKAR_NTER_METHYL"/>
    <property type="match status" value="1"/>
</dbReference>
<dbReference type="GO" id="GO:0043683">
    <property type="term" value="P:type IV pilus assembly"/>
    <property type="evidence" value="ECO:0007669"/>
    <property type="project" value="InterPro"/>
</dbReference>
<dbReference type="OrthoDB" id="8592370at2"/>
<dbReference type="PANTHER" id="PTHR30093:SF47">
    <property type="entry name" value="TYPE IV PILUS NON-CORE MINOR PILIN PILE"/>
    <property type="match status" value="1"/>
</dbReference>
<feature type="transmembrane region" description="Helical" evidence="2">
    <location>
        <begin position="12"/>
        <end position="30"/>
    </location>
</feature>
<proteinExistence type="predicted"/>
<evidence type="ECO:0000313" key="4">
    <source>
        <dbReference type="Proteomes" id="UP000198607"/>
    </source>
</evidence>
<dbReference type="RefSeq" id="WP_091935343.1">
    <property type="nucleotide sequence ID" value="NZ_FNCY01000003.1"/>
</dbReference>
<keyword evidence="2" id="KW-0472">Membrane</keyword>
<keyword evidence="4" id="KW-1185">Reference proteome</keyword>
<accession>A0A1G7ZQ39</accession>
<reference evidence="3 4" key="1">
    <citation type="submission" date="2016-10" db="EMBL/GenBank/DDBJ databases">
        <authorList>
            <person name="de Groot N.N."/>
        </authorList>
    </citation>
    <scope>NUCLEOTIDE SEQUENCE [LARGE SCALE GENOMIC DNA]</scope>
    <source>
        <strain evidence="3 4">DSM 5885</strain>
    </source>
</reference>
<dbReference type="AlphaFoldDB" id="A0A1G7ZQ39"/>
<dbReference type="GO" id="GO:0015627">
    <property type="term" value="C:type II protein secretion system complex"/>
    <property type="evidence" value="ECO:0007669"/>
    <property type="project" value="InterPro"/>
</dbReference>
<dbReference type="Pfam" id="PF07963">
    <property type="entry name" value="N_methyl"/>
    <property type="match status" value="1"/>
</dbReference>
<dbReference type="InterPro" id="IPR000983">
    <property type="entry name" value="Bac_GSPG_pilin"/>
</dbReference>
<dbReference type="InterPro" id="IPR031982">
    <property type="entry name" value="PilE-like"/>
</dbReference>
<dbReference type="Gene3D" id="3.30.700.10">
    <property type="entry name" value="Glycoprotein, Type 4 Pilin"/>
    <property type="match status" value="1"/>
</dbReference>
<dbReference type="EMBL" id="FNCY01000003">
    <property type="protein sequence ID" value="SDH10230.1"/>
    <property type="molecule type" value="Genomic_DNA"/>
</dbReference>
<gene>
    <name evidence="3" type="ORF">SAMN05660652_01228</name>
</gene>
<dbReference type="PANTHER" id="PTHR30093">
    <property type="entry name" value="GENERAL SECRETION PATHWAY PROTEIN G"/>
    <property type="match status" value="1"/>
</dbReference>
<dbReference type="Pfam" id="PF16732">
    <property type="entry name" value="ComP_DUS"/>
    <property type="match status" value="1"/>
</dbReference>
<sequence length="143" mass="15673">MERNRGFSLIELMVVVVIIGILAAIVYPNYSDYVLRGKLSEPRAKLAEVRTRLEQYYQDQRTYLGACAAGTVAPLPNDAQYFTYSCPTLLADSYVVRADGVTAQGTGGFRFEIDQANTRSTPTVPSGWTSSASCWVRDKGGSC</sequence>
<keyword evidence="2" id="KW-1133">Transmembrane helix</keyword>
<dbReference type="Proteomes" id="UP000198607">
    <property type="component" value="Unassembled WGS sequence"/>
</dbReference>
<dbReference type="STRING" id="83767.SAMN05660652_01228"/>
<dbReference type="InterPro" id="IPR012902">
    <property type="entry name" value="N_methyl_site"/>
</dbReference>
<dbReference type="GO" id="GO:0015628">
    <property type="term" value="P:protein secretion by the type II secretion system"/>
    <property type="evidence" value="ECO:0007669"/>
    <property type="project" value="InterPro"/>
</dbReference>
<name>A0A1G7ZQ39_9RHOO</name>
<organism evidence="3 4">
    <name type="scientific">Propionivibrio dicarboxylicus</name>
    <dbReference type="NCBI Taxonomy" id="83767"/>
    <lineage>
        <taxon>Bacteria</taxon>
        <taxon>Pseudomonadati</taxon>
        <taxon>Pseudomonadota</taxon>
        <taxon>Betaproteobacteria</taxon>
        <taxon>Rhodocyclales</taxon>
        <taxon>Rhodocyclaceae</taxon>
        <taxon>Propionivibrio</taxon>
    </lineage>
</organism>